<feature type="chain" id="PRO_5009284658" evidence="2">
    <location>
        <begin position="26"/>
        <end position="187"/>
    </location>
</feature>
<keyword evidence="2" id="KW-0732">Signal</keyword>
<dbReference type="PANTHER" id="PTHR12558:SF13">
    <property type="entry name" value="CELL DIVISION CYCLE PROTEIN 27 HOMOLOG"/>
    <property type="match status" value="1"/>
</dbReference>
<dbReference type="PANTHER" id="PTHR12558">
    <property type="entry name" value="CELL DIVISION CYCLE 16,23,27"/>
    <property type="match status" value="1"/>
</dbReference>
<dbReference type="Pfam" id="PF13432">
    <property type="entry name" value="TPR_16"/>
    <property type="match status" value="1"/>
</dbReference>
<dbReference type="Proteomes" id="UP000236752">
    <property type="component" value="Unassembled WGS sequence"/>
</dbReference>
<evidence type="ECO:0000256" key="1">
    <source>
        <dbReference type="PROSITE-ProRule" id="PRU00339"/>
    </source>
</evidence>
<keyword evidence="4" id="KW-1185">Reference proteome</keyword>
<evidence type="ECO:0000256" key="2">
    <source>
        <dbReference type="SAM" id="SignalP"/>
    </source>
</evidence>
<evidence type="ECO:0000313" key="4">
    <source>
        <dbReference type="Proteomes" id="UP000236752"/>
    </source>
</evidence>
<dbReference type="OrthoDB" id="495305at2"/>
<dbReference type="PROSITE" id="PS51257">
    <property type="entry name" value="PROKAR_LIPOPROTEIN"/>
    <property type="match status" value="1"/>
</dbReference>
<dbReference type="PROSITE" id="PS50005">
    <property type="entry name" value="TPR"/>
    <property type="match status" value="1"/>
</dbReference>
<dbReference type="SUPFAM" id="SSF48452">
    <property type="entry name" value="TPR-like"/>
    <property type="match status" value="1"/>
</dbReference>
<reference evidence="3 4" key="1">
    <citation type="submission" date="2016-10" db="EMBL/GenBank/DDBJ databases">
        <authorList>
            <person name="de Groot N.N."/>
        </authorList>
    </citation>
    <scope>NUCLEOTIDE SEQUENCE [LARGE SCALE GENOMIC DNA]</scope>
    <source>
        <strain evidence="3 4">DSM 26915</strain>
    </source>
</reference>
<dbReference type="InterPro" id="IPR019734">
    <property type="entry name" value="TPR_rpt"/>
</dbReference>
<name>A0A1H5T3G5_9RHOB</name>
<feature type="repeat" description="TPR" evidence="1">
    <location>
        <begin position="112"/>
        <end position="145"/>
    </location>
</feature>
<dbReference type="InterPro" id="IPR011990">
    <property type="entry name" value="TPR-like_helical_dom_sf"/>
</dbReference>
<proteinExistence type="predicted"/>
<dbReference type="Gene3D" id="1.25.40.10">
    <property type="entry name" value="Tetratricopeptide repeat domain"/>
    <property type="match status" value="1"/>
</dbReference>
<dbReference type="EMBL" id="FNUZ01000001">
    <property type="protein sequence ID" value="SEF57294.1"/>
    <property type="molecule type" value="Genomic_DNA"/>
</dbReference>
<gene>
    <name evidence="3" type="ORF">SAMN04488045_0473</name>
</gene>
<accession>A0A1H5T3G5</accession>
<dbReference type="SMART" id="SM00028">
    <property type="entry name" value="TPR"/>
    <property type="match status" value="2"/>
</dbReference>
<organism evidence="3 4">
    <name type="scientific">Thalassococcus halodurans</name>
    <dbReference type="NCBI Taxonomy" id="373675"/>
    <lineage>
        <taxon>Bacteria</taxon>
        <taxon>Pseudomonadati</taxon>
        <taxon>Pseudomonadota</taxon>
        <taxon>Alphaproteobacteria</taxon>
        <taxon>Rhodobacterales</taxon>
        <taxon>Roseobacteraceae</taxon>
        <taxon>Thalassococcus</taxon>
    </lineage>
</organism>
<dbReference type="RefSeq" id="WP_103908855.1">
    <property type="nucleotide sequence ID" value="NZ_FNUZ01000001.1"/>
</dbReference>
<evidence type="ECO:0000313" key="3">
    <source>
        <dbReference type="EMBL" id="SEF57294.1"/>
    </source>
</evidence>
<sequence>MPLRLFGAAILTCFMAACSSGGLTASDGKPDQLYAPSIDPNGESVDGLLVGHRLMDAKEYELAIEAYQRAAVQYGLTGEILSGIGSANLAMGRLGQAERILRRAVKEDETNPAVWNNLGVVLMEKGKLSEAAATFQKAYALDNGESDSIRDNLRLAIAKLENSFYDPSEDQQYKLVRRGTGDYLIQP</sequence>
<feature type="signal peptide" evidence="2">
    <location>
        <begin position="1"/>
        <end position="25"/>
    </location>
</feature>
<dbReference type="AlphaFoldDB" id="A0A1H5T3G5"/>
<keyword evidence="1" id="KW-0802">TPR repeat</keyword>
<protein>
    <submittedName>
        <fullName evidence="3">TPR repeat-containing protein</fullName>
    </submittedName>
</protein>